<comment type="caution">
    <text evidence="1">The sequence shown here is derived from an EMBL/GenBank/DDBJ whole genome shotgun (WGS) entry which is preliminary data.</text>
</comment>
<keyword evidence="2" id="KW-1185">Reference proteome</keyword>
<organism evidence="1 2">
    <name type="scientific">Gigaspora margarita</name>
    <dbReference type="NCBI Taxonomy" id="4874"/>
    <lineage>
        <taxon>Eukaryota</taxon>
        <taxon>Fungi</taxon>
        <taxon>Fungi incertae sedis</taxon>
        <taxon>Mucoromycota</taxon>
        <taxon>Glomeromycotina</taxon>
        <taxon>Glomeromycetes</taxon>
        <taxon>Diversisporales</taxon>
        <taxon>Gigasporaceae</taxon>
        <taxon>Gigaspora</taxon>
    </lineage>
</organism>
<dbReference type="EMBL" id="CAJVQB010093331">
    <property type="protein sequence ID" value="CAG8848763.1"/>
    <property type="molecule type" value="Genomic_DNA"/>
</dbReference>
<name>A0ABN7X904_GIGMA</name>
<reference evidence="1 2" key="1">
    <citation type="submission" date="2021-06" db="EMBL/GenBank/DDBJ databases">
        <authorList>
            <person name="Kallberg Y."/>
            <person name="Tangrot J."/>
            <person name="Rosling A."/>
        </authorList>
    </citation>
    <scope>NUCLEOTIDE SEQUENCE [LARGE SCALE GENOMIC DNA]</scope>
    <source>
        <strain evidence="1 2">120-4 pot B 10/14</strain>
    </source>
</reference>
<evidence type="ECO:0000313" key="2">
    <source>
        <dbReference type="Proteomes" id="UP000789901"/>
    </source>
</evidence>
<sequence length="40" mass="4727">NNYSYNLILKNEDIWEENINETNSNLTIADNLLDNNLNEE</sequence>
<dbReference type="Proteomes" id="UP000789901">
    <property type="component" value="Unassembled WGS sequence"/>
</dbReference>
<accession>A0ABN7X904</accession>
<evidence type="ECO:0000313" key="1">
    <source>
        <dbReference type="EMBL" id="CAG8848763.1"/>
    </source>
</evidence>
<feature type="non-terminal residue" evidence="1">
    <location>
        <position position="40"/>
    </location>
</feature>
<proteinExistence type="predicted"/>
<gene>
    <name evidence="1" type="ORF">GMARGA_LOCUS39350</name>
</gene>
<feature type="non-terminal residue" evidence="1">
    <location>
        <position position="1"/>
    </location>
</feature>
<protein>
    <submittedName>
        <fullName evidence="1">29336_t:CDS:1</fullName>
    </submittedName>
</protein>